<sequence length="127" mass="14744">NLSQDTRHWESLSPDERHFITHVLAFFASSDGIILEKLVGRFMKEVQVAEARAFYGFQIATENIHSERYILLLETYIKDSDVPLPRHRDGALCGQEGPVGLKVDRRRGIVRREVDCVCLHLRDRLLW</sequence>
<dbReference type="AlphaFoldDB" id="A0AAV0QRL7"/>
<dbReference type="PANTHER" id="PTHR23409:SF18">
    <property type="entry name" value="RIBONUCLEOSIDE-DIPHOSPHATE REDUCTASE SUBUNIT M2"/>
    <property type="match status" value="1"/>
</dbReference>
<dbReference type="GO" id="GO:0016491">
    <property type="term" value="F:oxidoreductase activity"/>
    <property type="evidence" value="ECO:0007669"/>
    <property type="project" value="InterPro"/>
</dbReference>
<reference evidence="1" key="1">
    <citation type="submission" date="2022-08" db="EMBL/GenBank/DDBJ databases">
        <authorList>
            <person name="Gutierrez-Valencia J."/>
        </authorList>
    </citation>
    <scope>NUCLEOTIDE SEQUENCE</scope>
</reference>
<dbReference type="EMBL" id="CAMGYJ010000010">
    <property type="protein sequence ID" value="CAI0548144.1"/>
    <property type="molecule type" value="Genomic_DNA"/>
</dbReference>
<gene>
    <name evidence="1" type="ORF">LITE_LOCUS44663</name>
</gene>
<name>A0AAV0QRL7_9ROSI</name>
<dbReference type="GO" id="GO:0009263">
    <property type="term" value="P:deoxyribonucleotide biosynthetic process"/>
    <property type="evidence" value="ECO:0007669"/>
    <property type="project" value="InterPro"/>
</dbReference>
<protein>
    <submittedName>
        <fullName evidence="1">Uncharacterized protein</fullName>
    </submittedName>
</protein>
<evidence type="ECO:0000313" key="1">
    <source>
        <dbReference type="EMBL" id="CAI0548144.1"/>
    </source>
</evidence>
<dbReference type="Gene3D" id="1.10.620.20">
    <property type="entry name" value="Ribonucleotide Reductase, subunit A"/>
    <property type="match status" value="1"/>
</dbReference>
<dbReference type="InterPro" id="IPR012348">
    <property type="entry name" value="RNR-like"/>
</dbReference>
<dbReference type="Pfam" id="PF00268">
    <property type="entry name" value="Ribonuc_red_sm"/>
    <property type="match status" value="1"/>
</dbReference>
<keyword evidence="2" id="KW-1185">Reference proteome</keyword>
<proteinExistence type="predicted"/>
<organism evidence="1 2">
    <name type="scientific">Linum tenue</name>
    <dbReference type="NCBI Taxonomy" id="586396"/>
    <lineage>
        <taxon>Eukaryota</taxon>
        <taxon>Viridiplantae</taxon>
        <taxon>Streptophyta</taxon>
        <taxon>Embryophyta</taxon>
        <taxon>Tracheophyta</taxon>
        <taxon>Spermatophyta</taxon>
        <taxon>Magnoliopsida</taxon>
        <taxon>eudicotyledons</taxon>
        <taxon>Gunneridae</taxon>
        <taxon>Pentapetalae</taxon>
        <taxon>rosids</taxon>
        <taxon>fabids</taxon>
        <taxon>Malpighiales</taxon>
        <taxon>Linaceae</taxon>
        <taxon>Linum</taxon>
    </lineage>
</organism>
<dbReference type="SUPFAM" id="SSF47240">
    <property type="entry name" value="Ferritin-like"/>
    <property type="match status" value="1"/>
</dbReference>
<comment type="caution">
    <text evidence="1">The sequence shown here is derived from an EMBL/GenBank/DDBJ whole genome shotgun (WGS) entry which is preliminary data.</text>
</comment>
<accession>A0AAV0QRL7</accession>
<feature type="non-terminal residue" evidence="1">
    <location>
        <position position="1"/>
    </location>
</feature>
<dbReference type="InterPro" id="IPR009078">
    <property type="entry name" value="Ferritin-like_SF"/>
</dbReference>
<evidence type="ECO:0000313" key="2">
    <source>
        <dbReference type="Proteomes" id="UP001154282"/>
    </source>
</evidence>
<dbReference type="Proteomes" id="UP001154282">
    <property type="component" value="Unassembled WGS sequence"/>
</dbReference>
<dbReference type="PANTHER" id="PTHR23409">
    <property type="entry name" value="RIBONUCLEOSIDE-DIPHOSPHATE REDUCTASE SMALL CHAIN"/>
    <property type="match status" value="1"/>
</dbReference>
<dbReference type="InterPro" id="IPR000358">
    <property type="entry name" value="RNR_small_fam"/>
</dbReference>